<gene>
    <name evidence="2" type="ORF">E4634_05495</name>
</gene>
<keyword evidence="1" id="KW-0472">Membrane</keyword>
<sequence length="141" mass="16083">MSKRFSTSPALNLRIADSPSRRRWLLLFGLLGAVHLGGIAWTLESPWPLLALPVFFTYLWQTLRDPLVGVELRWRAGRWSLGSCDDGDGIEMTPERWHLLPWVTYLAWRDGAGARGQAWLFADSASAQALRRLRVRLALQR</sequence>
<accession>A0A4Z0M5S3</accession>
<dbReference type="AlphaFoldDB" id="A0A4Z0M5S3"/>
<organism evidence="2 3">
    <name type="scientific">Mangrovimicrobium sediminis</name>
    <dbReference type="NCBI Taxonomy" id="2562682"/>
    <lineage>
        <taxon>Bacteria</taxon>
        <taxon>Pseudomonadati</taxon>
        <taxon>Pseudomonadota</taxon>
        <taxon>Gammaproteobacteria</taxon>
        <taxon>Cellvibrionales</taxon>
        <taxon>Halieaceae</taxon>
        <taxon>Mangrovimicrobium</taxon>
    </lineage>
</organism>
<keyword evidence="1" id="KW-1133">Transmembrane helix</keyword>
<protein>
    <recommendedName>
        <fullName evidence="4">Toxin CptA</fullName>
    </recommendedName>
</protein>
<evidence type="ECO:0000256" key="1">
    <source>
        <dbReference type="SAM" id="Phobius"/>
    </source>
</evidence>
<dbReference type="OrthoDB" id="5738119at2"/>
<reference evidence="2 3" key="1">
    <citation type="submission" date="2019-04" db="EMBL/GenBank/DDBJ databases">
        <title>Taxonomy of novel Haliea sp. from mangrove soil of West Coast of India.</title>
        <authorList>
            <person name="Verma A."/>
            <person name="Kumar P."/>
            <person name="Krishnamurthi S."/>
        </authorList>
    </citation>
    <scope>NUCLEOTIDE SEQUENCE [LARGE SCALE GENOMIC DNA]</scope>
    <source>
        <strain evidence="2 3">SAOS-164</strain>
    </source>
</reference>
<evidence type="ECO:0008006" key="4">
    <source>
        <dbReference type="Google" id="ProtNLM"/>
    </source>
</evidence>
<dbReference type="RefSeq" id="WP_135441622.1">
    <property type="nucleotide sequence ID" value="NZ_SRLE01000005.1"/>
</dbReference>
<feature type="transmembrane region" description="Helical" evidence="1">
    <location>
        <begin position="24"/>
        <end position="41"/>
    </location>
</feature>
<dbReference type="EMBL" id="SRLE01000005">
    <property type="protein sequence ID" value="TGD74655.1"/>
    <property type="molecule type" value="Genomic_DNA"/>
</dbReference>
<dbReference type="Pfam" id="PF07254">
    <property type="entry name" value="Cpta_toxin"/>
    <property type="match status" value="1"/>
</dbReference>
<keyword evidence="3" id="KW-1185">Reference proteome</keyword>
<comment type="caution">
    <text evidence="2">The sequence shown here is derived from an EMBL/GenBank/DDBJ whole genome shotgun (WGS) entry which is preliminary data.</text>
</comment>
<dbReference type="InterPro" id="IPR009883">
    <property type="entry name" value="YgfX"/>
</dbReference>
<dbReference type="Proteomes" id="UP000298050">
    <property type="component" value="Unassembled WGS sequence"/>
</dbReference>
<name>A0A4Z0M5S3_9GAMM</name>
<proteinExistence type="predicted"/>
<keyword evidence="1" id="KW-0812">Transmembrane</keyword>
<evidence type="ECO:0000313" key="2">
    <source>
        <dbReference type="EMBL" id="TGD74655.1"/>
    </source>
</evidence>
<evidence type="ECO:0000313" key="3">
    <source>
        <dbReference type="Proteomes" id="UP000298050"/>
    </source>
</evidence>